<evidence type="ECO:0000256" key="13">
    <source>
        <dbReference type="ARBA" id="ARBA00023237"/>
    </source>
</evidence>
<evidence type="ECO:0000256" key="12">
    <source>
        <dbReference type="ARBA" id="ARBA00023170"/>
    </source>
</evidence>
<evidence type="ECO:0000259" key="18">
    <source>
        <dbReference type="Pfam" id="PF07715"/>
    </source>
</evidence>
<dbReference type="InterPro" id="IPR010105">
    <property type="entry name" value="TonB_sidphr_rcpt"/>
</dbReference>
<dbReference type="EMBL" id="CP017774">
    <property type="protein sequence ID" value="AOZ98684.1"/>
    <property type="molecule type" value="Genomic_DNA"/>
</dbReference>
<dbReference type="GO" id="GO:0015891">
    <property type="term" value="P:siderophore transport"/>
    <property type="evidence" value="ECO:0007669"/>
    <property type="project" value="InterPro"/>
</dbReference>
<feature type="transmembrane region" description="Helical" evidence="16">
    <location>
        <begin position="12"/>
        <end position="29"/>
    </location>
</feature>
<dbReference type="InterPro" id="IPR039426">
    <property type="entry name" value="TonB-dep_rcpt-like"/>
</dbReference>
<dbReference type="SUPFAM" id="SSF49464">
    <property type="entry name" value="Carboxypeptidase regulatory domain-like"/>
    <property type="match status" value="1"/>
</dbReference>
<evidence type="ECO:0000256" key="10">
    <source>
        <dbReference type="ARBA" id="ARBA00023077"/>
    </source>
</evidence>
<comment type="subcellular location">
    <subcellularLocation>
        <location evidence="1 14">Cell outer membrane</location>
        <topology evidence="1 14">Multi-pass membrane protein</topology>
    </subcellularLocation>
</comment>
<dbReference type="Gene3D" id="2.170.130.10">
    <property type="entry name" value="TonB-dependent receptor, plug domain"/>
    <property type="match status" value="1"/>
</dbReference>
<dbReference type="Pfam" id="PF07715">
    <property type="entry name" value="Plug"/>
    <property type="match status" value="1"/>
</dbReference>
<accession>A0A1D9P8Q0</accession>
<evidence type="ECO:0000256" key="5">
    <source>
        <dbReference type="ARBA" id="ARBA00022496"/>
    </source>
</evidence>
<evidence type="ECO:0000256" key="15">
    <source>
        <dbReference type="RuleBase" id="RU003357"/>
    </source>
</evidence>
<protein>
    <recommendedName>
        <fullName evidence="21">TonB-dependent receptor</fullName>
    </recommendedName>
</protein>
<dbReference type="InterPro" id="IPR036942">
    <property type="entry name" value="Beta-barrel_TonB_sf"/>
</dbReference>
<evidence type="ECO:0000256" key="14">
    <source>
        <dbReference type="PROSITE-ProRule" id="PRU01360"/>
    </source>
</evidence>
<dbReference type="PROSITE" id="PS52016">
    <property type="entry name" value="TONB_DEPENDENT_REC_3"/>
    <property type="match status" value="1"/>
</dbReference>
<keyword evidence="4 14" id="KW-1134">Transmembrane beta strand</keyword>
<keyword evidence="3 14" id="KW-0813">Transport</keyword>
<dbReference type="Pfam" id="PF00593">
    <property type="entry name" value="TonB_dep_Rec_b-barrel"/>
    <property type="match status" value="1"/>
</dbReference>
<dbReference type="GO" id="GO:0015344">
    <property type="term" value="F:siderophore uptake transmembrane transporter activity"/>
    <property type="evidence" value="ECO:0007669"/>
    <property type="project" value="TreeGrafter"/>
</dbReference>
<dbReference type="InterPro" id="IPR037066">
    <property type="entry name" value="Plug_dom_sf"/>
</dbReference>
<gene>
    <name evidence="19" type="ORF">BIW12_04110</name>
</gene>
<keyword evidence="13 14" id="KW-0998">Cell outer membrane</keyword>
<keyword evidence="5" id="KW-0410">Iron transport</keyword>
<dbReference type="CDD" id="cd01347">
    <property type="entry name" value="ligand_gated_channel"/>
    <property type="match status" value="1"/>
</dbReference>
<evidence type="ECO:0000256" key="9">
    <source>
        <dbReference type="ARBA" id="ARBA00023065"/>
    </source>
</evidence>
<dbReference type="KEGG" id="fcm:BIW12_04110"/>
<reference evidence="19 20" key="1">
    <citation type="submission" date="2016-10" db="EMBL/GenBank/DDBJ databases">
        <title>Complete Genome Sequence of Flavobacterium sp. PK15.</title>
        <authorList>
            <person name="Ekwe A."/>
            <person name="Kim S.B."/>
        </authorList>
    </citation>
    <scope>NUCLEOTIDE SEQUENCE [LARGE SCALE GENOMIC DNA]</scope>
    <source>
        <strain evidence="19 20">PK15</strain>
    </source>
</reference>
<feature type="domain" description="TonB-dependent receptor-like beta-barrel" evidence="17">
    <location>
        <begin position="358"/>
        <end position="765"/>
    </location>
</feature>
<dbReference type="STRING" id="1306519.BIW12_04110"/>
<keyword evidence="11 14" id="KW-0472">Membrane</keyword>
<evidence type="ECO:0000313" key="19">
    <source>
        <dbReference type="EMBL" id="AOZ98684.1"/>
    </source>
</evidence>
<keyword evidence="10 15" id="KW-0798">TonB box</keyword>
<sequence length="791" mass="87506">MNCICVYKSRKNNIWFSFLLIFFMSIGYSQTNNGVVSGVVKDVTGKPIEAVIVVLKKTNKRVQTDENGVFKLSNVSIGQTVFVIRRLGYLTIEKNVQVKTEGITVIDDIVLTEDLTQLNEVSIYGNKNKFAKKETKSIARLPLKNLENPQVYNVVGKDLMKEQIVLERTDIYRNVPGAVPNYSAGGSQGLTMRGFSNTSGMLNGMNTSPVYPLNPAILESIEFIKGPSGTLFGGTRNTSFGGVYNYVTKKPFGVFGGEVSFVAGSFNFTRVAADVNTPLNKERTALLRLNVAGQSEGSFQDQGYAKNYVFAPSFSYQVTDRLKFSVDLDITKSTYTMTTISIGSLTNVLARSFEDLEFDYNRSYTNNDVDAEIGVNNLGAQIDYKISDQWKSETKFLSSVGYYKHLLWTNLNVLTDSTATRVIRNQTPETFGNIHLQQNFIGDFKIGSLRNRMLIGLDYNNAYNELNRVVGINYDVINVNQPLNDFNAEKIRDLSYAKGFSASNTKAETYGFYISDVVNLTPSLMAMLSLRVDRFSTKGTYNVSTGIYAPNTAYQQTSLAPKFGLVYQPVEGKISVFANYMNGFTNLAPVVQPDNSVLKLDSQYGTQWETGIKVDILDNKLSGSISYYDIKVTNSNYKDAVTNYTIQDGTQSSKGVDVELIANPIPGLNIVAGYAYNENKYTRASTALLGKSLAASPKNVANIWASYAVPEGGIKGLGIGVGGNYVSDSWFETTNTFVLPSYTLLNAALFYDQPKYRISLKGNNLLNEKYWNATGMPQKTINLLVGLAIKF</sequence>
<keyword evidence="12" id="KW-0675">Receptor</keyword>
<dbReference type="Gene3D" id="2.60.40.1120">
    <property type="entry name" value="Carboxypeptidase-like, regulatory domain"/>
    <property type="match status" value="1"/>
</dbReference>
<evidence type="ECO:0000256" key="1">
    <source>
        <dbReference type="ARBA" id="ARBA00004571"/>
    </source>
</evidence>
<dbReference type="InterPro" id="IPR008969">
    <property type="entry name" value="CarboxyPept-like_regulatory"/>
</dbReference>
<dbReference type="GO" id="GO:0009279">
    <property type="term" value="C:cell outer membrane"/>
    <property type="evidence" value="ECO:0007669"/>
    <property type="project" value="UniProtKB-SubCell"/>
</dbReference>
<evidence type="ECO:0000256" key="11">
    <source>
        <dbReference type="ARBA" id="ARBA00023136"/>
    </source>
</evidence>
<dbReference type="OrthoDB" id="9775095at2"/>
<dbReference type="SUPFAM" id="SSF56935">
    <property type="entry name" value="Porins"/>
    <property type="match status" value="1"/>
</dbReference>
<dbReference type="PANTHER" id="PTHR32552">
    <property type="entry name" value="FERRICHROME IRON RECEPTOR-RELATED"/>
    <property type="match status" value="1"/>
</dbReference>
<comment type="similarity">
    <text evidence="2 14 15">Belongs to the TonB-dependent receptor family.</text>
</comment>
<dbReference type="Proteomes" id="UP000178198">
    <property type="component" value="Chromosome"/>
</dbReference>
<keyword evidence="7" id="KW-0732">Signal</keyword>
<dbReference type="AlphaFoldDB" id="A0A1D9P8Q0"/>
<dbReference type="PANTHER" id="PTHR32552:SF68">
    <property type="entry name" value="FERRICHROME OUTER MEMBRANE TRANSPORTER_PHAGE RECEPTOR"/>
    <property type="match status" value="1"/>
</dbReference>
<feature type="domain" description="TonB-dependent receptor plug" evidence="18">
    <location>
        <begin position="146"/>
        <end position="234"/>
    </location>
</feature>
<keyword evidence="20" id="KW-1185">Reference proteome</keyword>
<evidence type="ECO:0000256" key="3">
    <source>
        <dbReference type="ARBA" id="ARBA00022448"/>
    </source>
</evidence>
<keyword evidence="16" id="KW-1133">Transmembrane helix</keyword>
<dbReference type="GO" id="GO:0038023">
    <property type="term" value="F:signaling receptor activity"/>
    <property type="evidence" value="ECO:0007669"/>
    <property type="project" value="InterPro"/>
</dbReference>
<keyword evidence="9" id="KW-0406">Ion transport</keyword>
<dbReference type="InterPro" id="IPR000531">
    <property type="entry name" value="Beta-barrel_TonB"/>
</dbReference>
<evidence type="ECO:0000256" key="16">
    <source>
        <dbReference type="SAM" id="Phobius"/>
    </source>
</evidence>
<dbReference type="Gene3D" id="2.40.170.20">
    <property type="entry name" value="TonB-dependent receptor, beta-barrel domain"/>
    <property type="match status" value="1"/>
</dbReference>
<name>A0A1D9P8Q0_9FLAO</name>
<proteinExistence type="inferred from homology"/>
<evidence type="ECO:0000259" key="17">
    <source>
        <dbReference type="Pfam" id="PF00593"/>
    </source>
</evidence>
<dbReference type="InterPro" id="IPR012910">
    <property type="entry name" value="Plug_dom"/>
</dbReference>
<keyword evidence="6 14" id="KW-0812">Transmembrane</keyword>
<evidence type="ECO:0000256" key="6">
    <source>
        <dbReference type="ARBA" id="ARBA00022692"/>
    </source>
</evidence>
<evidence type="ECO:0000256" key="4">
    <source>
        <dbReference type="ARBA" id="ARBA00022452"/>
    </source>
</evidence>
<evidence type="ECO:0000256" key="2">
    <source>
        <dbReference type="ARBA" id="ARBA00009810"/>
    </source>
</evidence>
<evidence type="ECO:0000256" key="7">
    <source>
        <dbReference type="ARBA" id="ARBA00022729"/>
    </source>
</evidence>
<dbReference type="NCBIfam" id="TIGR01783">
    <property type="entry name" value="TonB-siderophor"/>
    <property type="match status" value="1"/>
</dbReference>
<organism evidence="19 20">
    <name type="scientific">Flavobacterium commune</name>
    <dbReference type="NCBI Taxonomy" id="1306519"/>
    <lineage>
        <taxon>Bacteria</taxon>
        <taxon>Pseudomonadati</taxon>
        <taxon>Bacteroidota</taxon>
        <taxon>Flavobacteriia</taxon>
        <taxon>Flavobacteriales</taxon>
        <taxon>Flavobacteriaceae</taxon>
        <taxon>Flavobacterium</taxon>
    </lineage>
</organism>
<evidence type="ECO:0000313" key="20">
    <source>
        <dbReference type="Proteomes" id="UP000178198"/>
    </source>
</evidence>
<evidence type="ECO:0000256" key="8">
    <source>
        <dbReference type="ARBA" id="ARBA00023004"/>
    </source>
</evidence>
<evidence type="ECO:0008006" key="21">
    <source>
        <dbReference type="Google" id="ProtNLM"/>
    </source>
</evidence>
<dbReference type="Pfam" id="PF13715">
    <property type="entry name" value="CarbopepD_reg_2"/>
    <property type="match status" value="1"/>
</dbReference>
<keyword evidence="8" id="KW-0408">Iron</keyword>